<dbReference type="InterPro" id="IPR008331">
    <property type="entry name" value="Ferritin_DPS_dom"/>
</dbReference>
<feature type="binding site" evidence="3">
    <location>
        <position position="167"/>
    </location>
    <ligand>
        <name>Fe cation</name>
        <dbReference type="ChEBI" id="CHEBI:24875"/>
    </ligand>
</feature>
<feature type="binding site" evidence="3">
    <location>
        <position position="132"/>
    </location>
    <ligand>
        <name>Fe cation</name>
        <dbReference type="ChEBI" id="CHEBI:24875"/>
    </ligand>
</feature>
<dbReference type="InterPro" id="IPR012347">
    <property type="entry name" value="Ferritin-like"/>
</dbReference>
<accession>A0A0K1QFH8</accession>
<dbReference type="PANTHER" id="PTHR30295:SF1">
    <property type="entry name" value="DNA PROTECTION DURING STARVATION PROTEIN"/>
    <property type="match status" value="1"/>
</dbReference>
<dbReference type="InterPro" id="IPR009040">
    <property type="entry name" value="Ferritin-like_diiron"/>
</dbReference>
<dbReference type="GO" id="GO:0004322">
    <property type="term" value="F:ferroxidase activity"/>
    <property type="evidence" value="ECO:0007669"/>
    <property type="project" value="TreeGrafter"/>
</dbReference>
<dbReference type="SUPFAM" id="SSF47240">
    <property type="entry name" value="Ferritin-like"/>
    <property type="match status" value="1"/>
</dbReference>
<feature type="domain" description="Ferritin-like diiron" evidence="4">
    <location>
        <begin position="32"/>
        <end position="181"/>
    </location>
</feature>
<dbReference type="EMBL" id="CP012333">
    <property type="protein sequence ID" value="AKV04531.1"/>
    <property type="molecule type" value="Genomic_DNA"/>
</dbReference>
<dbReference type="AlphaFoldDB" id="A0A0K1QFH8"/>
<evidence type="ECO:0000313" key="6">
    <source>
        <dbReference type="Proteomes" id="UP000064967"/>
    </source>
</evidence>
<dbReference type="GO" id="GO:0006879">
    <property type="term" value="P:intracellular iron ion homeostasis"/>
    <property type="evidence" value="ECO:0007669"/>
    <property type="project" value="UniProtKB-KW"/>
</dbReference>
<keyword evidence="1" id="KW-0409">Iron storage</keyword>
<reference evidence="5 6" key="1">
    <citation type="submission" date="2015-08" db="EMBL/GenBank/DDBJ databases">
        <authorList>
            <person name="Babu N.S."/>
            <person name="Beckwith C.J."/>
            <person name="Beseler K.G."/>
            <person name="Brison A."/>
            <person name="Carone J.V."/>
            <person name="Caskin T.P."/>
            <person name="Diamond M."/>
            <person name="Durham M.E."/>
            <person name="Foxe J.M."/>
            <person name="Go M."/>
            <person name="Henderson B.A."/>
            <person name="Jones I.B."/>
            <person name="McGettigan J.A."/>
            <person name="Micheletti S.J."/>
            <person name="Nasrallah M.E."/>
            <person name="Ortiz D."/>
            <person name="Piller C.R."/>
            <person name="Privatt S.R."/>
            <person name="Schneider S.L."/>
            <person name="Sharp S."/>
            <person name="Smith T.C."/>
            <person name="Stanton J.D."/>
            <person name="Ullery H.E."/>
            <person name="Wilson R.J."/>
            <person name="Serrano M.G."/>
            <person name="Buck G."/>
            <person name="Lee V."/>
            <person name="Wang Y."/>
            <person name="Carvalho R."/>
            <person name="Voegtly L."/>
            <person name="Shi R."/>
            <person name="Duckworth R."/>
            <person name="Johnson A."/>
            <person name="Loviza R."/>
            <person name="Walstead R."/>
            <person name="Shah Z."/>
            <person name="Kiflezghi M."/>
            <person name="Wade K."/>
            <person name="Ball S.L."/>
            <person name="Bradley K.W."/>
            <person name="Asai D.J."/>
            <person name="Bowman C.A."/>
            <person name="Russell D.A."/>
            <person name="Pope W.H."/>
            <person name="Jacobs-Sera D."/>
            <person name="Hendrix R.W."/>
            <person name="Hatfull G.F."/>
        </authorList>
    </citation>
    <scope>NUCLEOTIDE SEQUENCE [LARGE SCALE GENOMIC DNA]</scope>
    <source>
        <strain evidence="5 6">DSM 27648</strain>
    </source>
</reference>
<dbReference type="GO" id="GO:0008199">
    <property type="term" value="F:ferric iron binding"/>
    <property type="evidence" value="ECO:0007669"/>
    <property type="project" value="InterPro"/>
</dbReference>
<dbReference type="GO" id="GO:0005829">
    <property type="term" value="C:cytosol"/>
    <property type="evidence" value="ECO:0007669"/>
    <property type="project" value="TreeGrafter"/>
</dbReference>
<dbReference type="Proteomes" id="UP000064967">
    <property type="component" value="Chromosome"/>
</dbReference>
<keyword evidence="2 3" id="KW-0408">Iron</keyword>
<dbReference type="GO" id="GO:0020037">
    <property type="term" value="F:heme binding"/>
    <property type="evidence" value="ECO:0007669"/>
    <property type="project" value="TreeGrafter"/>
</dbReference>
<evidence type="ECO:0000313" key="5">
    <source>
        <dbReference type="EMBL" id="AKV04531.1"/>
    </source>
</evidence>
<evidence type="ECO:0000256" key="2">
    <source>
        <dbReference type="ARBA" id="ARBA00023004"/>
    </source>
</evidence>
<feature type="binding site" evidence="3">
    <location>
        <position position="49"/>
    </location>
    <ligand>
        <name>Fe cation</name>
        <dbReference type="ChEBI" id="CHEBI:24875"/>
    </ligand>
</feature>
<dbReference type="STRING" id="1391654.AKJ09_11194"/>
<dbReference type="CDD" id="cd00657">
    <property type="entry name" value="Ferritin_like"/>
    <property type="match status" value="1"/>
</dbReference>
<evidence type="ECO:0000256" key="3">
    <source>
        <dbReference type="PIRSR" id="PIRSR018063-50"/>
    </source>
</evidence>
<keyword evidence="6" id="KW-1185">Reference proteome</keyword>
<feature type="binding site" evidence="3">
    <location>
        <position position="164"/>
    </location>
    <ligand>
        <name>Fe cation</name>
        <dbReference type="ChEBI" id="CHEBI:24875"/>
    </ligand>
</feature>
<evidence type="ECO:0000256" key="1">
    <source>
        <dbReference type="ARBA" id="ARBA00022434"/>
    </source>
</evidence>
<gene>
    <name evidence="5" type="ORF">AKJ09_11194</name>
</gene>
<dbReference type="RefSeq" id="WP_146655132.1">
    <property type="nucleotide sequence ID" value="NZ_CP012333.1"/>
</dbReference>
<dbReference type="PATRIC" id="fig|1391654.3.peg.11362"/>
<proteinExistence type="predicted"/>
<keyword evidence="3" id="KW-0479">Metal-binding</keyword>
<name>A0A0K1QFH8_9BACT</name>
<dbReference type="PANTHER" id="PTHR30295">
    <property type="entry name" value="BACTERIOFERRITIN"/>
    <property type="match status" value="1"/>
</dbReference>
<dbReference type="InterPro" id="IPR009078">
    <property type="entry name" value="Ferritin-like_SF"/>
</dbReference>
<protein>
    <submittedName>
        <fullName evidence="5">Bacterioferritin</fullName>
    </submittedName>
</protein>
<dbReference type="InterPro" id="IPR014490">
    <property type="entry name" value="Dps-like"/>
</dbReference>
<dbReference type="Pfam" id="PF00210">
    <property type="entry name" value="Ferritin"/>
    <property type="match status" value="1"/>
</dbReference>
<organism evidence="5 6">
    <name type="scientific">Labilithrix luteola</name>
    <dbReference type="NCBI Taxonomy" id="1391654"/>
    <lineage>
        <taxon>Bacteria</taxon>
        <taxon>Pseudomonadati</taxon>
        <taxon>Myxococcota</taxon>
        <taxon>Polyangia</taxon>
        <taxon>Polyangiales</taxon>
        <taxon>Labilitrichaceae</taxon>
        <taxon>Labilithrix</taxon>
    </lineage>
</organism>
<dbReference type="OrthoDB" id="9800505at2"/>
<feature type="binding site" evidence="3">
    <location>
        <position position="85"/>
    </location>
    <ligand>
        <name>Fe cation</name>
        <dbReference type="ChEBI" id="CHEBI:24875"/>
    </ligand>
</feature>
<evidence type="ECO:0000259" key="4">
    <source>
        <dbReference type="PROSITE" id="PS50905"/>
    </source>
</evidence>
<sequence>MRQDGPFVADIKEIRRRAREHLEQGAMTKNYGGDVETAVKLLNEGVATELVCVLRYKYHATMAVGIASESVKAEFTQHALEEMQHLEWLAERINQLGGKPNLDPQGLLSRSSSEYVEGDTLVDMIRENLVAERIAIESYRAMIRYFGDKDPTTRILLERILEKEEEHANDMHDLLMAHSNK</sequence>
<dbReference type="PIRSF" id="PIRSF018063">
    <property type="entry name" value="Ferrtn_UCP018063"/>
    <property type="match status" value="1"/>
</dbReference>
<dbReference type="KEGG" id="llu:AKJ09_11194"/>
<dbReference type="Gene3D" id="1.20.1260.10">
    <property type="match status" value="1"/>
</dbReference>
<dbReference type="PROSITE" id="PS50905">
    <property type="entry name" value="FERRITIN_LIKE"/>
    <property type="match status" value="1"/>
</dbReference>